<feature type="compositionally biased region" description="Polar residues" evidence="1">
    <location>
        <begin position="480"/>
        <end position="510"/>
    </location>
</feature>
<dbReference type="PANTHER" id="PTHR33700">
    <property type="entry name" value="MYB-LIKE PROTEIN X"/>
    <property type="match status" value="1"/>
</dbReference>
<keyword evidence="2" id="KW-1133">Transmembrane helix</keyword>
<feature type="compositionally biased region" description="Acidic residues" evidence="1">
    <location>
        <begin position="133"/>
        <end position="142"/>
    </location>
</feature>
<feature type="compositionally biased region" description="Polar residues" evidence="1">
    <location>
        <begin position="379"/>
        <end position="391"/>
    </location>
</feature>
<feature type="compositionally biased region" description="Polar residues" evidence="1">
    <location>
        <begin position="271"/>
        <end position="339"/>
    </location>
</feature>
<dbReference type="AlphaFoldDB" id="A0AAV0LRM1"/>
<evidence type="ECO:0000313" key="4">
    <source>
        <dbReference type="Proteomes" id="UP001154282"/>
    </source>
</evidence>
<name>A0AAV0LRM1_9ROSI</name>
<feature type="compositionally biased region" description="Basic and acidic residues" evidence="1">
    <location>
        <begin position="449"/>
        <end position="468"/>
    </location>
</feature>
<evidence type="ECO:0000313" key="3">
    <source>
        <dbReference type="EMBL" id="CAI0436698.1"/>
    </source>
</evidence>
<feature type="compositionally biased region" description="Basic and acidic residues" evidence="1">
    <location>
        <begin position="143"/>
        <end position="215"/>
    </location>
</feature>
<feature type="compositionally biased region" description="Acidic residues" evidence="1">
    <location>
        <begin position="85"/>
        <end position="97"/>
    </location>
</feature>
<gene>
    <name evidence="3" type="ORF">LITE_LOCUS25191</name>
</gene>
<feature type="compositionally biased region" description="Low complexity" evidence="1">
    <location>
        <begin position="358"/>
        <end position="375"/>
    </location>
</feature>
<keyword evidence="2" id="KW-0812">Transmembrane</keyword>
<sequence length="510" mass="54798">MIKRASSRSKGIKVKHVLQISLLLGVCFWLIYQVKHSHDNKKEFGEKDAEVSTTTRTRVNDNEILKLGRKDLHPRVDDVAKNENVAEDDETVAEEENVNAGGDNKHAKELEQELELTKHEEEERDDVSKPEEEERGNDDDDENNKHDVEEEKKTEEETKVESRGAGDNEFGEHDQDKLEGEKGGEALSEEEREKGSEDGDTKESEVNKEEDKEVHGTLPEDEDHEDGSQNSHEAQEEHYKGDDASSAVTHDENNSGKDKINGLQVGEFADNNGNGNSNEITQTNSTLQQEQGDMAANNSVQEDEAANSNGSGIANESIQTDSKSQQEQGEMAANNSASVLSGGEQTIEDEKIISQPGSENTSTTNVTSTASVSDTTSEENATTGGSAIGESSDQDTTEAEKVNSEGTVSGNAQSTDSSSNSESGVDQTVAKDETTGEGVKPVLPTAETDVTHNENSEENKAESGHSDDSGVEAVVGHDANVTSGSSVGQEENSGLETNAEGVSSETVATE</sequence>
<feature type="compositionally biased region" description="Basic and acidic residues" evidence="1">
    <location>
        <begin position="103"/>
        <end position="132"/>
    </location>
</feature>
<evidence type="ECO:0000256" key="1">
    <source>
        <dbReference type="SAM" id="MobiDB-lite"/>
    </source>
</evidence>
<reference evidence="3" key="1">
    <citation type="submission" date="2022-08" db="EMBL/GenBank/DDBJ databases">
        <authorList>
            <person name="Gutierrez-Valencia J."/>
        </authorList>
    </citation>
    <scope>NUCLEOTIDE SEQUENCE</scope>
</reference>
<feature type="region of interest" description="Disordered" evidence="1">
    <location>
        <begin position="75"/>
        <end position="510"/>
    </location>
</feature>
<feature type="transmembrane region" description="Helical" evidence="2">
    <location>
        <begin position="12"/>
        <end position="32"/>
    </location>
</feature>
<keyword evidence="4" id="KW-1185">Reference proteome</keyword>
<dbReference type="EMBL" id="CAMGYJ010000006">
    <property type="protein sequence ID" value="CAI0436698.1"/>
    <property type="molecule type" value="Genomic_DNA"/>
</dbReference>
<protein>
    <submittedName>
        <fullName evidence="3">Uncharacterized protein</fullName>
    </submittedName>
</protein>
<evidence type="ECO:0000256" key="2">
    <source>
        <dbReference type="SAM" id="Phobius"/>
    </source>
</evidence>
<proteinExistence type="predicted"/>
<dbReference type="PANTHER" id="PTHR33700:SF4">
    <property type="entry name" value="MYB-LIKE PROTEIN X"/>
    <property type="match status" value="1"/>
</dbReference>
<feature type="compositionally biased region" description="Polar residues" evidence="1">
    <location>
        <begin position="404"/>
        <end position="426"/>
    </location>
</feature>
<dbReference type="Proteomes" id="UP001154282">
    <property type="component" value="Unassembled WGS sequence"/>
</dbReference>
<feature type="compositionally biased region" description="Basic and acidic residues" evidence="1">
    <location>
        <begin position="233"/>
        <end position="260"/>
    </location>
</feature>
<accession>A0AAV0LRM1</accession>
<keyword evidence="2" id="KW-0472">Membrane</keyword>
<organism evidence="3 4">
    <name type="scientific">Linum tenue</name>
    <dbReference type="NCBI Taxonomy" id="586396"/>
    <lineage>
        <taxon>Eukaryota</taxon>
        <taxon>Viridiplantae</taxon>
        <taxon>Streptophyta</taxon>
        <taxon>Embryophyta</taxon>
        <taxon>Tracheophyta</taxon>
        <taxon>Spermatophyta</taxon>
        <taxon>Magnoliopsida</taxon>
        <taxon>eudicotyledons</taxon>
        <taxon>Gunneridae</taxon>
        <taxon>Pentapetalae</taxon>
        <taxon>rosids</taxon>
        <taxon>fabids</taxon>
        <taxon>Malpighiales</taxon>
        <taxon>Linaceae</taxon>
        <taxon>Linum</taxon>
    </lineage>
</organism>
<comment type="caution">
    <text evidence="3">The sequence shown here is derived from an EMBL/GenBank/DDBJ whole genome shotgun (WGS) entry which is preliminary data.</text>
</comment>